<dbReference type="PROSITE" id="PS00463">
    <property type="entry name" value="ZN2_CY6_FUNGAL_1"/>
    <property type="match status" value="1"/>
</dbReference>
<evidence type="ECO:0000259" key="2">
    <source>
        <dbReference type="PROSITE" id="PS00463"/>
    </source>
</evidence>
<dbReference type="InterPro" id="IPR001138">
    <property type="entry name" value="Zn2Cys6_DnaBD"/>
</dbReference>
<dbReference type="AlphaFoldDB" id="A0A9P4UY31"/>
<sequence>MRRLKPCSRCTSRHARCDPDLDDPLGPCLTCIRSEQICPRFGRLDKSSVAGVRQLALHQDDFYRIFVDDASFDHPRYDAMKLEAIKRAMSKRNSFATSENAIVSLIVDVYGSSDSVVWDAFRTAFKIGFNPLWSHETIALQHALRTWALLLFDTKGNPPELAHELRAQEEITVSVLVDELERLVKKRNPRTRFALYLTLFILWEINNFYVLNPPPEEATETAFAVLQKTFLAFRTLANPPQMREGAGLAVVNAWRNPRGTWNLETIFESDIDTATYAGSRDAEFNLKLSCFFARDWWAYEVYCSNERALKDIRERLSQHQKDVRLKRLVKRLMNEQKFLRMYESSLLKKSGQQVITVVPPSRIEELDVGMS</sequence>
<keyword evidence="1" id="KW-0539">Nucleus</keyword>
<keyword evidence="4" id="KW-1185">Reference proteome</keyword>
<reference evidence="3" key="1">
    <citation type="journal article" date="2020" name="Stud. Mycol.">
        <title>101 Dothideomycetes genomes: a test case for predicting lifestyles and emergence of pathogens.</title>
        <authorList>
            <person name="Haridas S."/>
            <person name="Albert R."/>
            <person name="Binder M."/>
            <person name="Bloem J."/>
            <person name="Labutti K."/>
            <person name="Salamov A."/>
            <person name="Andreopoulos B."/>
            <person name="Baker S."/>
            <person name="Barry K."/>
            <person name="Bills G."/>
            <person name="Bluhm B."/>
            <person name="Cannon C."/>
            <person name="Castanera R."/>
            <person name="Culley D."/>
            <person name="Daum C."/>
            <person name="Ezra D."/>
            <person name="Gonzalez J."/>
            <person name="Henrissat B."/>
            <person name="Kuo A."/>
            <person name="Liang C."/>
            <person name="Lipzen A."/>
            <person name="Lutzoni F."/>
            <person name="Magnuson J."/>
            <person name="Mondo S."/>
            <person name="Nolan M."/>
            <person name="Ohm R."/>
            <person name="Pangilinan J."/>
            <person name="Park H.-J."/>
            <person name="Ramirez L."/>
            <person name="Alfaro M."/>
            <person name="Sun H."/>
            <person name="Tritt A."/>
            <person name="Yoshinaga Y."/>
            <person name="Zwiers L.-H."/>
            <person name="Turgeon B."/>
            <person name="Goodwin S."/>
            <person name="Spatafora J."/>
            <person name="Crous P."/>
            <person name="Grigoriev I."/>
        </authorList>
    </citation>
    <scope>NUCLEOTIDE SEQUENCE</scope>
    <source>
        <strain evidence="3">CBS 125425</strain>
    </source>
</reference>
<gene>
    <name evidence="3" type="ORF">EJ04DRAFT_304325</name>
</gene>
<organism evidence="3 4">
    <name type="scientific">Polyplosphaeria fusca</name>
    <dbReference type="NCBI Taxonomy" id="682080"/>
    <lineage>
        <taxon>Eukaryota</taxon>
        <taxon>Fungi</taxon>
        <taxon>Dikarya</taxon>
        <taxon>Ascomycota</taxon>
        <taxon>Pezizomycotina</taxon>
        <taxon>Dothideomycetes</taxon>
        <taxon>Pleosporomycetidae</taxon>
        <taxon>Pleosporales</taxon>
        <taxon>Tetraplosphaeriaceae</taxon>
        <taxon>Polyplosphaeria</taxon>
    </lineage>
</organism>
<evidence type="ECO:0000256" key="1">
    <source>
        <dbReference type="ARBA" id="ARBA00023242"/>
    </source>
</evidence>
<accession>A0A9P4UY31</accession>
<dbReference type="GO" id="GO:0008270">
    <property type="term" value="F:zinc ion binding"/>
    <property type="evidence" value="ECO:0007669"/>
    <property type="project" value="InterPro"/>
</dbReference>
<dbReference type="OrthoDB" id="10655614at2759"/>
<name>A0A9P4UY31_9PLEO</name>
<comment type="caution">
    <text evidence="3">The sequence shown here is derived from an EMBL/GenBank/DDBJ whole genome shotgun (WGS) entry which is preliminary data.</text>
</comment>
<evidence type="ECO:0000313" key="3">
    <source>
        <dbReference type="EMBL" id="KAF2732732.1"/>
    </source>
</evidence>
<dbReference type="Proteomes" id="UP000799444">
    <property type="component" value="Unassembled WGS sequence"/>
</dbReference>
<protein>
    <recommendedName>
        <fullName evidence="2">Zn(2)-C6 fungal-type domain-containing protein</fullName>
    </recommendedName>
</protein>
<proteinExistence type="predicted"/>
<dbReference type="CDD" id="cd00067">
    <property type="entry name" value="GAL4"/>
    <property type="match status" value="1"/>
</dbReference>
<dbReference type="GO" id="GO:0000981">
    <property type="term" value="F:DNA-binding transcription factor activity, RNA polymerase II-specific"/>
    <property type="evidence" value="ECO:0007669"/>
    <property type="project" value="InterPro"/>
</dbReference>
<dbReference type="EMBL" id="ML996172">
    <property type="protein sequence ID" value="KAF2732732.1"/>
    <property type="molecule type" value="Genomic_DNA"/>
</dbReference>
<evidence type="ECO:0000313" key="4">
    <source>
        <dbReference type="Proteomes" id="UP000799444"/>
    </source>
</evidence>
<feature type="domain" description="Zn(2)-C6 fungal-type" evidence="2">
    <location>
        <begin position="6"/>
        <end position="38"/>
    </location>
</feature>